<dbReference type="RefSeq" id="XP_024507598.1">
    <property type="nucleotide sequence ID" value="XM_024654203.1"/>
</dbReference>
<sequence length="725" mass="86989">MKHGYDLNIISEESYFETKKYCPHYIFDFKKFCILSEILRLPLFYNKYDYVLILDENMIVLDYNIKLESFIPSNPDIHIQLFNNPQTLEFENNVVFFKPTIFTVTFIAKLADYFYTINSNSKYLLNIDSAFWYLIIEVFINISNDKNDITNLNLSYYLQICINEIRNFKKNHSDFDEKIKFTYLSCLKEIFLNIYNIRKNQFTSYKYTKYIKINESLMLGNFFKYINFFSPTHRSKNSVKQLIENENFYNQTKLYFKSNFKKQEINEDFRNISNYHYNIYIKSAFIISNKSIRLSIIKNIEDKNQLYYRLPNVSNEPKNYNKIKLYCQSGSCIEKGLNLCTTIGYIGEIYNNNLLFHLKNNKKIFITKDILKMSDIEVPLIDSRIDMNNNGKILYKHILGICVQPIYLYFDYPTIIRFFENWILEGVTKFYIYYQSTFDKIFEIINAYKLKLNIDIELIDWSKLPYNNDDNQLNPNTKIYRLEAQLAIYDCMQRARNNIKYVISTDLDEIIYVSKNIENGNLISFLEKESKKYPNSALFSFQSRRGYLPMNWGIGNPKNINFSVFSNLIMDVDVFERPLYQKNIYRPERVISYQIHLIRSLEFNPLTNKKYSFTLIPSSSAFIFHLRRYKDYYTYNTKQVKSTILKRKSQQWDKNFKNRFKKLNFTNNGWLTNIHYIGLELENCRKRVARTMGQIICQSIEVCEKKLKVINDYRLIKANNSWIII</sequence>
<proteinExistence type="inferred from homology"/>
<comment type="similarity">
    <text evidence="2">Belongs to the glycosyltransferase 92 family.</text>
</comment>
<evidence type="ECO:0000313" key="9">
    <source>
        <dbReference type="Proteomes" id="UP000035682"/>
    </source>
</evidence>
<keyword evidence="9" id="KW-1185">Reference proteome</keyword>
<evidence type="ECO:0000313" key="8">
    <source>
        <dbReference type="EMBL" id="CEF68398.1"/>
    </source>
</evidence>
<protein>
    <submittedName>
        <fullName evidence="10">Glycosyltransferase family 92 protein</fullName>
    </submittedName>
</protein>
<dbReference type="EMBL" id="LN609529">
    <property type="protein sequence ID" value="CEF68398.1"/>
    <property type="molecule type" value="Genomic_DNA"/>
</dbReference>
<dbReference type="PANTHER" id="PTHR21461:SF80">
    <property type="entry name" value="GLYCOSYLTRANSFERASE FAMILY 92 PROTEIN"/>
    <property type="match status" value="1"/>
</dbReference>
<evidence type="ECO:0000256" key="3">
    <source>
        <dbReference type="ARBA" id="ARBA00022676"/>
    </source>
</evidence>
<evidence type="ECO:0000256" key="2">
    <source>
        <dbReference type="ARBA" id="ARBA00007647"/>
    </source>
</evidence>
<keyword evidence="4" id="KW-0808">Transferase</keyword>
<dbReference type="Pfam" id="PF01697">
    <property type="entry name" value="Glyco_transf_92"/>
    <property type="match status" value="1"/>
</dbReference>
<evidence type="ECO:0000256" key="1">
    <source>
        <dbReference type="ARBA" id="ARBA00004167"/>
    </source>
</evidence>
<dbReference type="GeneID" id="36380768"/>
<gene>
    <name evidence="8 10 11" type="ORF">SRAE_2000305500</name>
</gene>
<evidence type="ECO:0000256" key="4">
    <source>
        <dbReference type="ARBA" id="ARBA00022679"/>
    </source>
</evidence>
<evidence type="ECO:0000256" key="6">
    <source>
        <dbReference type="ARBA" id="ARBA00022989"/>
    </source>
</evidence>
<evidence type="ECO:0000313" key="10">
    <source>
        <dbReference type="WBParaSite" id="SRAE_2000305500.1"/>
    </source>
</evidence>
<dbReference type="OMA" id="ITICEYH"/>
<dbReference type="GO" id="GO:0016757">
    <property type="term" value="F:glycosyltransferase activity"/>
    <property type="evidence" value="ECO:0007669"/>
    <property type="project" value="UniProtKB-KW"/>
</dbReference>
<accession>A0A090LJT9</accession>
<dbReference type="OrthoDB" id="2526284at2759"/>
<dbReference type="Proteomes" id="UP000035682">
    <property type="component" value="Unplaced"/>
</dbReference>
<dbReference type="GO" id="GO:0005737">
    <property type="term" value="C:cytoplasm"/>
    <property type="evidence" value="ECO:0007669"/>
    <property type="project" value="TreeGrafter"/>
</dbReference>
<evidence type="ECO:0000313" key="11">
    <source>
        <dbReference type="WormBase" id="SRAE_2000305500"/>
    </source>
</evidence>
<dbReference type="WBParaSite" id="SRAE_2000305500.1">
    <property type="protein sequence ID" value="SRAE_2000305500.1"/>
    <property type="gene ID" value="WBGene00263275"/>
</dbReference>
<keyword evidence="7" id="KW-0472">Membrane</keyword>
<keyword evidence="6" id="KW-1133">Transmembrane helix</keyword>
<dbReference type="AlphaFoldDB" id="A0A090LJT9"/>
<evidence type="ECO:0000256" key="7">
    <source>
        <dbReference type="ARBA" id="ARBA00023136"/>
    </source>
</evidence>
<keyword evidence="5" id="KW-0812">Transmembrane</keyword>
<reference evidence="10" key="2">
    <citation type="submission" date="2020-12" db="UniProtKB">
        <authorList>
            <consortium name="WormBaseParasite"/>
        </authorList>
    </citation>
    <scope>IDENTIFICATION</scope>
</reference>
<dbReference type="WormBase" id="SRAE_2000305500">
    <property type="protein sequence ID" value="SRP02841"/>
    <property type="gene ID" value="WBGene00263275"/>
</dbReference>
<dbReference type="PANTHER" id="PTHR21461">
    <property type="entry name" value="GLYCOSYLTRANSFERASE FAMILY 92 PROTEIN"/>
    <property type="match status" value="1"/>
</dbReference>
<evidence type="ECO:0000256" key="5">
    <source>
        <dbReference type="ARBA" id="ARBA00022692"/>
    </source>
</evidence>
<reference evidence="8 9" key="1">
    <citation type="submission" date="2014-09" db="EMBL/GenBank/DDBJ databases">
        <authorList>
            <person name="Martin A.A."/>
        </authorList>
    </citation>
    <scope>NUCLEOTIDE SEQUENCE</scope>
    <source>
        <strain evidence="9">ED321</strain>
        <strain evidence="8">ED321 Heterogonic</strain>
    </source>
</reference>
<keyword evidence="3" id="KW-0328">Glycosyltransferase</keyword>
<organism evidence="8">
    <name type="scientific">Strongyloides ratti</name>
    <name type="common">Parasitic roundworm</name>
    <dbReference type="NCBI Taxonomy" id="34506"/>
    <lineage>
        <taxon>Eukaryota</taxon>
        <taxon>Metazoa</taxon>
        <taxon>Ecdysozoa</taxon>
        <taxon>Nematoda</taxon>
        <taxon>Chromadorea</taxon>
        <taxon>Rhabditida</taxon>
        <taxon>Tylenchina</taxon>
        <taxon>Panagrolaimomorpha</taxon>
        <taxon>Strongyloidoidea</taxon>
        <taxon>Strongyloididae</taxon>
        <taxon>Strongyloides</taxon>
    </lineage>
</organism>
<dbReference type="GO" id="GO:0016020">
    <property type="term" value="C:membrane"/>
    <property type="evidence" value="ECO:0007669"/>
    <property type="project" value="UniProtKB-SubCell"/>
</dbReference>
<dbReference type="CTD" id="36380768"/>
<dbReference type="InterPro" id="IPR008166">
    <property type="entry name" value="Glyco_transf_92"/>
</dbReference>
<name>A0A090LJT9_STRRB</name>
<comment type="subcellular location">
    <subcellularLocation>
        <location evidence="1">Membrane</location>
        <topology evidence="1">Single-pass membrane protein</topology>
    </subcellularLocation>
</comment>